<gene>
    <name evidence="8" type="primary">LOC100374829</name>
</gene>
<dbReference type="RefSeq" id="XP_002735386.1">
    <property type="nucleotide sequence ID" value="XM_002735340.2"/>
</dbReference>
<proteinExistence type="inferred from homology"/>
<evidence type="ECO:0000313" key="7">
    <source>
        <dbReference type="Proteomes" id="UP000694865"/>
    </source>
</evidence>
<feature type="region of interest" description="Disordered" evidence="6">
    <location>
        <begin position="77"/>
        <end position="96"/>
    </location>
</feature>
<dbReference type="PANTHER" id="PTHR21277">
    <property type="entry name" value="TRANSCRIPTIONAL ADAPTER 1"/>
    <property type="match status" value="1"/>
</dbReference>
<dbReference type="PANTHER" id="PTHR21277:SF5">
    <property type="entry name" value="TRANSCRIPTIONAL ADAPTER 1"/>
    <property type="match status" value="1"/>
</dbReference>
<comment type="subcellular location">
    <subcellularLocation>
        <location evidence="1">Nucleus</location>
    </subcellularLocation>
</comment>
<comment type="similarity">
    <text evidence="2">Belongs to the TADA1 family.</text>
</comment>
<dbReference type="GeneID" id="100374829"/>
<evidence type="ECO:0000313" key="8">
    <source>
        <dbReference type="RefSeq" id="XP_002735386.1"/>
    </source>
</evidence>
<accession>A0ABM0GQZ5</accession>
<keyword evidence="5" id="KW-0539">Nucleus</keyword>
<evidence type="ECO:0000256" key="6">
    <source>
        <dbReference type="SAM" id="MobiDB-lite"/>
    </source>
</evidence>
<dbReference type="Proteomes" id="UP000694865">
    <property type="component" value="Unplaced"/>
</dbReference>
<name>A0ABM0GQZ5_SACKO</name>
<evidence type="ECO:0000256" key="2">
    <source>
        <dbReference type="ARBA" id="ARBA00010314"/>
    </source>
</evidence>
<evidence type="ECO:0000256" key="5">
    <source>
        <dbReference type="ARBA" id="ARBA00023242"/>
    </source>
</evidence>
<sequence>MAAVTELNAARKNLTDVLGDNTKQYWSNMKLWYRQKINKEEFDLEARRLLTSENVHYHNEFLLAILTKCQTLGSSPVLNSKDSSLSSSASSRGMLRKGKKLKKVKHTRVNFEHRFVESSPYTNVPQVLAKGIPEDSPLVFCSRDLFLPDISMLHGRMFVTSWEYELDNVTDDCVQLVRFAVEQHLKNILTMTSSRRRGYRLRESSFRFSIGNSKPEQLRKHKEFVHVKESVCSAADLNHSQVPADRPTMEEGEREAAMLLAVSQPPKSVPPMSLYDVLETLQVYRSTIPSHTVYSINIERLLSRLWHPSHEEIEQDEIHRQEVLLKEEIQNQQKCLRV</sequence>
<dbReference type="InterPro" id="IPR024738">
    <property type="entry name" value="Hfi1/Tada1"/>
</dbReference>
<keyword evidence="7" id="KW-1185">Reference proteome</keyword>
<keyword evidence="3" id="KW-0805">Transcription regulation</keyword>
<protein>
    <submittedName>
        <fullName evidence="8">Transcriptional adapter 1-like</fullName>
    </submittedName>
</protein>
<evidence type="ECO:0000256" key="4">
    <source>
        <dbReference type="ARBA" id="ARBA00023163"/>
    </source>
</evidence>
<feature type="compositionally biased region" description="Low complexity" evidence="6">
    <location>
        <begin position="77"/>
        <end position="93"/>
    </location>
</feature>
<keyword evidence="4" id="KW-0804">Transcription</keyword>
<dbReference type="Pfam" id="PF12767">
    <property type="entry name" value="SAGA-Tad1"/>
    <property type="match status" value="1"/>
</dbReference>
<organism evidence="7 8">
    <name type="scientific">Saccoglossus kowalevskii</name>
    <name type="common">Acorn worm</name>
    <dbReference type="NCBI Taxonomy" id="10224"/>
    <lineage>
        <taxon>Eukaryota</taxon>
        <taxon>Metazoa</taxon>
        <taxon>Hemichordata</taxon>
        <taxon>Enteropneusta</taxon>
        <taxon>Harrimaniidae</taxon>
        <taxon>Saccoglossus</taxon>
    </lineage>
</organism>
<reference evidence="8" key="1">
    <citation type="submission" date="2025-08" db="UniProtKB">
        <authorList>
            <consortium name="RefSeq"/>
        </authorList>
    </citation>
    <scope>IDENTIFICATION</scope>
    <source>
        <tissue evidence="8">Testes</tissue>
    </source>
</reference>
<evidence type="ECO:0000256" key="1">
    <source>
        <dbReference type="ARBA" id="ARBA00004123"/>
    </source>
</evidence>
<dbReference type="CDD" id="cd22934">
    <property type="entry name" value="HFD_TADA1"/>
    <property type="match status" value="1"/>
</dbReference>
<evidence type="ECO:0000256" key="3">
    <source>
        <dbReference type="ARBA" id="ARBA00023015"/>
    </source>
</evidence>